<feature type="region of interest" description="Disordered" evidence="1">
    <location>
        <begin position="156"/>
        <end position="182"/>
    </location>
</feature>
<organism evidence="2 3">
    <name type="scientific">Saccharomyces uvarum</name>
    <name type="common">Yeast</name>
    <name type="synonym">Saccharomyces bayanus var. uvarum</name>
    <dbReference type="NCBI Taxonomy" id="230603"/>
    <lineage>
        <taxon>Eukaryota</taxon>
        <taxon>Fungi</taxon>
        <taxon>Dikarya</taxon>
        <taxon>Ascomycota</taxon>
        <taxon>Saccharomycotina</taxon>
        <taxon>Saccharomycetes</taxon>
        <taxon>Saccharomycetales</taxon>
        <taxon>Saccharomycetaceae</taxon>
        <taxon>Saccharomyces</taxon>
    </lineage>
</organism>
<protein>
    <submittedName>
        <fullName evidence="2">Uncharacterized protein</fullName>
    </submittedName>
</protein>
<evidence type="ECO:0000256" key="1">
    <source>
        <dbReference type="SAM" id="MobiDB-lite"/>
    </source>
</evidence>
<reference evidence="2" key="1">
    <citation type="submission" date="2022-10" db="EMBL/GenBank/DDBJ databases">
        <authorList>
            <person name="Byrne P K."/>
        </authorList>
    </citation>
    <scope>NUCLEOTIDE SEQUENCE</scope>
    <source>
        <strain evidence="2">CBS7001</strain>
    </source>
</reference>
<evidence type="ECO:0000313" key="2">
    <source>
        <dbReference type="EMBL" id="CAI4065377.1"/>
    </source>
</evidence>
<sequence length="630" mass="70802">MTSESHYSAKSAASANAFVAGAANENTTANASANANANVNAAPKKKVYSQAKGISIRIDNLPPGKTWAQVKYLIGGVIYHTYILQVKMLPPMTSMIPPFVTFQSCIVILKSSIDKEALDNLLLTLNTYQWDYHDLFVYLLPYTNDSLPLRYSEASDNDIDSANEDTNRSVSPRYKSHVSSVTPQPFDSAPSSQFFNFSPELSLQMNENGTPLPTPVSVPVSVPPPPPHGPFPTPMLPILGAPPGALPNMQMPYQAALPPQTATASGPLGSPPHYPRRRHFYHQNQSQFQKYMQNNSRNSGTGTGPHPPHQHHLSLRNNKINPSYNEISALYNLNMASNANNITSSATNASGEDRVLEIEGGGTIPSSQTQINHKRLKHIFNEKSFRKQMTNRGMWQLKILDFPPFIPIELVERLSDSAFTKLQDQGKYTVIEIKETGQLEKFGRLRWTVLKDFIKLKCPKLLRLQERQFMQQQQQQRNDVSLLNDSIDALKISENENASKNLNNATYANDGPRSSINNTREFYVGVYEDHEEATLLKLELPNDELVEFNKHVQNISTLGEDTSELEDKTTSKYFRVSAIVYNAIVGFHDKELSDLTFESLQDQEYSLGYKIHVMELPPFDEDDFENQQQY</sequence>
<accession>A0AA35JN46</accession>
<gene>
    <name evidence="2" type="primary">SUVC09G1120</name>
    <name evidence="2" type="ORF">SUVC_09G1120</name>
</gene>
<dbReference type="EMBL" id="OX365920">
    <property type="protein sequence ID" value="CAI4065377.1"/>
    <property type="molecule type" value="Genomic_DNA"/>
</dbReference>
<proteinExistence type="predicted"/>
<dbReference type="Proteomes" id="UP001162090">
    <property type="component" value="Chromosome 9"/>
</dbReference>
<evidence type="ECO:0000313" key="3">
    <source>
        <dbReference type="Proteomes" id="UP001162090"/>
    </source>
</evidence>
<dbReference type="AlphaFoldDB" id="A0AA35JN46"/>
<feature type="region of interest" description="Disordered" evidence="1">
    <location>
        <begin position="293"/>
        <end position="316"/>
    </location>
</feature>
<name>A0AA35JN46_SACUV</name>